<dbReference type="Pfam" id="PF07687">
    <property type="entry name" value="M20_dimer"/>
    <property type="match status" value="1"/>
</dbReference>
<dbReference type="Gene3D" id="3.30.70.360">
    <property type="match status" value="1"/>
</dbReference>
<keyword evidence="7" id="KW-1185">Reference proteome</keyword>
<name>A0A7Y9LBK1_9ACTN</name>
<dbReference type="RefSeq" id="WP_179749001.1">
    <property type="nucleotide sequence ID" value="NZ_JACCBU010000001.1"/>
</dbReference>
<dbReference type="PANTHER" id="PTHR43808">
    <property type="entry name" value="ACETYLORNITHINE DEACETYLASE"/>
    <property type="match status" value="1"/>
</dbReference>
<dbReference type="AlphaFoldDB" id="A0A7Y9LBK1"/>
<dbReference type="InterPro" id="IPR011650">
    <property type="entry name" value="Peptidase_M20_dimer"/>
</dbReference>
<dbReference type="InterPro" id="IPR036264">
    <property type="entry name" value="Bact_exopeptidase_dim_dom"/>
</dbReference>
<sequence>MLNDTERSVLSQIDEGLVTRLAAALVQAPARHTPNVNPPGGEAPTVAVLTQLATELGLDVITSEVAPDRSNVSVRLPGGDEPGLLLLGHTDVVPIGEGWTGDPWSGRVSGGRLYGRGSADMKGGLAACLTAMAAIRRAGVVLPGLVELAAVVDEEDHGLGIRHFLGSERGRFAGCIAAEPTDLQTIIAARGDSYVEFTVSGRHAHSGLPSEGANAIVGAARVVNAIEEWHEELAASAHLLAGAATWSIGSITGGSGPTVVAAECTIVADRRLLPGESATAVLEDARHRLSELGLSARGLSVQVRMTMDMPGFETAPGHPLVRTVEGALGDAGGPLWGLGGWTAACDGGFIARDAGIPVVVLGPGSVTQHAHRPNESVPVDELVTAARAYALTALRLIGSSS</sequence>
<reference evidence="6 7" key="1">
    <citation type="submission" date="2020-07" db="EMBL/GenBank/DDBJ databases">
        <title>Sequencing the genomes of 1000 actinobacteria strains.</title>
        <authorList>
            <person name="Klenk H.-P."/>
        </authorList>
    </citation>
    <scope>NUCLEOTIDE SEQUENCE [LARGE SCALE GENOMIC DNA]</scope>
    <source>
        <strain evidence="6 7">DSM 22083</strain>
    </source>
</reference>
<comment type="caution">
    <text evidence="6">The sequence shown here is derived from an EMBL/GenBank/DDBJ whole genome shotgun (WGS) entry which is preliminary data.</text>
</comment>
<protein>
    <submittedName>
        <fullName evidence="6">Acetylornithine deacetylase</fullName>
        <ecNumber evidence="6">3.5.1.16</ecNumber>
    </submittedName>
</protein>
<dbReference type="EC" id="3.5.1.16" evidence="6"/>
<accession>A0A7Y9LBK1</accession>
<dbReference type="SUPFAM" id="SSF53187">
    <property type="entry name" value="Zn-dependent exopeptidases"/>
    <property type="match status" value="1"/>
</dbReference>
<evidence type="ECO:0000256" key="2">
    <source>
        <dbReference type="ARBA" id="ARBA00022723"/>
    </source>
</evidence>
<gene>
    <name evidence="6" type="ORF">BKA15_001245</name>
</gene>
<dbReference type="EMBL" id="JACCBU010000001">
    <property type="protein sequence ID" value="NYE69916.1"/>
    <property type="molecule type" value="Genomic_DNA"/>
</dbReference>
<keyword evidence="3 6" id="KW-0378">Hydrolase</keyword>
<evidence type="ECO:0000313" key="7">
    <source>
        <dbReference type="Proteomes" id="UP000569914"/>
    </source>
</evidence>
<dbReference type="PROSITE" id="PS00758">
    <property type="entry name" value="ARGE_DAPE_CPG2_1"/>
    <property type="match status" value="1"/>
</dbReference>
<evidence type="ECO:0000256" key="1">
    <source>
        <dbReference type="ARBA" id="ARBA00001947"/>
    </source>
</evidence>
<keyword evidence="4" id="KW-0862">Zinc</keyword>
<evidence type="ECO:0000259" key="5">
    <source>
        <dbReference type="Pfam" id="PF07687"/>
    </source>
</evidence>
<evidence type="ECO:0000313" key="6">
    <source>
        <dbReference type="EMBL" id="NYE69916.1"/>
    </source>
</evidence>
<dbReference type="Pfam" id="PF01546">
    <property type="entry name" value="Peptidase_M20"/>
    <property type="match status" value="1"/>
</dbReference>
<organism evidence="6 7">
    <name type="scientific">Microlunatus parietis</name>
    <dbReference type="NCBI Taxonomy" id="682979"/>
    <lineage>
        <taxon>Bacteria</taxon>
        <taxon>Bacillati</taxon>
        <taxon>Actinomycetota</taxon>
        <taxon>Actinomycetes</taxon>
        <taxon>Propionibacteriales</taxon>
        <taxon>Propionibacteriaceae</taxon>
        <taxon>Microlunatus</taxon>
    </lineage>
</organism>
<dbReference type="InterPro" id="IPR050072">
    <property type="entry name" value="Peptidase_M20A"/>
</dbReference>
<comment type="cofactor">
    <cofactor evidence="1">
        <name>Zn(2+)</name>
        <dbReference type="ChEBI" id="CHEBI:29105"/>
    </cofactor>
</comment>
<dbReference type="CDD" id="cd08659">
    <property type="entry name" value="M20_ArgE_DapE-like"/>
    <property type="match status" value="1"/>
</dbReference>
<dbReference type="InterPro" id="IPR002933">
    <property type="entry name" value="Peptidase_M20"/>
</dbReference>
<dbReference type="Proteomes" id="UP000569914">
    <property type="component" value="Unassembled WGS sequence"/>
</dbReference>
<dbReference type="GO" id="GO:0008777">
    <property type="term" value="F:acetylornithine deacetylase activity"/>
    <property type="evidence" value="ECO:0007669"/>
    <property type="project" value="UniProtKB-EC"/>
</dbReference>
<dbReference type="GO" id="GO:0046872">
    <property type="term" value="F:metal ion binding"/>
    <property type="evidence" value="ECO:0007669"/>
    <property type="project" value="UniProtKB-KW"/>
</dbReference>
<dbReference type="Gene3D" id="3.40.630.10">
    <property type="entry name" value="Zn peptidases"/>
    <property type="match status" value="1"/>
</dbReference>
<proteinExistence type="predicted"/>
<feature type="domain" description="Peptidase M20 dimerisation" evidence="5">
    <location>
        <begin position="188"/>
        <end position="293"/>
    </location>
</feature>
<evidence type="ECO:0000256" key="4">
    <source>
        <dbReference type="ARBA" id="ARBA00022833"/>
    </source>
</evidence>
<evidence type="ECO:0000256" key="3">
    <source>
        <dbReference type="ARBA" id="ARBA00022801"/>
    </source>
</evidence>
<dbReference type="SUPFAM" id="SSF55031">
    <property type="entry name" value="Bacterial exopeptidase dimerisation domain"/>
    <property type="match status" value="1"/>
</dbReference>
<dbReference type="InterPro" id="IPR001261">
    <property type="entry name" value="ArgE/DapE_CS"/>
</dbReference>
<keyword evidence="2" id="KW-0479">Metal-binding</keyword>